<reference evidence="2 3" key="1">
    <citation type="submission" date="2018-10" db="EMBL/GenBank/DDBJ databases">
        <title>Genomic Encyclopedia of Type Strains, Phase IV (KMG-IV): sequencing the most valuable type-strain genomes for metagenomic binning, comparative biology and taxonomic classification.</title>
        <authorList>
            <person name="Goeker M."/>
        </authorList>
    </citation>
    <scope>NUCLEOTIDE SEQUENCE [LARGE SCALE GENOMIC DNA]</scope>
    <source>
        <strain evidence="2 3">DSM 25586</strain>
    </source>
</reference>
<keyword evidence="1" id="KW-0812">Transmembrane</keyword>
<keyword evidence="1" id="KW-1133">Transmembrane helix</keyword>
<proteinExistence type="predicted"/>
<name>A0A495EA59_9MICC</name>
<comment type="caution">
    <text evidence="2">The sequence shown here is derived from an EMBL/GenBank/DDBJ whole genome shotgun (WGS) entry which is preliminary data.</text>
</comment>
<feature type="transmembrane region" description="Helical" evidence="1">
    <location>
        <begin position="32"/>
        <end position="51"/>
    </location>
</feature>
<organism evidence="2 3">
    <name type="scientific">Arthrobacter oryzae</name>
    <dbReference type="NCBI Taxonomy" id="409290"/>
    <lineage>
        <taxon>Bacteria</taxon>
        <taxon>Bacillati</taxon>
        <taxon>Actinomycetota</taxon>
        <taxon>Actinomycetes</taxon>
        <taxon>Micrococcales</taxon>
        <taxon>Micrococcaceae</taxon>
        <taxon>Arthrobacter</taxon>
    </lineage>
</organism>
<dbReference type="AlphaFoldDB" id="A0A495EA59"/>
<feature type="transmembrane region" description="Helical" evidence="1">
    <location>
        <begin position="6"/>
        <end position="25"/>
    </location>
</feature>
<dbReference type="Proteomes" id="UP000276055">
    <property type="component" value="Unassembled WGS sequence"/>
</dbReference>
<dbReference type="EMBL" id="RBIR01000010">
    <property type="protein sequence ID" value="RKR13551.1"/>
    <property type="molecule type" value="Genomic_DNA"/>
</dbReference>
<protein>
    <submittedName>
        <fullName evidence="2">Uncharacterized protein</fullName>
    </submittedName>
</protein>
<dbReference type="RefSeq" id="WP_120955106.1">
    <property type="nucleotide sequence ID" value="NZ_RBIR01000010.1"/>
</dbReference>
<feature type="transmembrane region" description="Helical" evidence="1">
    <location>
        <begin position="151"/>
        <end position="168"/>
    </location>
</feature>
<evidence type="ECO:0000313" key="2">
    <source>
        <dbReference type="EMBL" id="RKR13551.1"/>
    </source>
</evidence>
<gene>
    <name evidence="2" type="ORF">C8D78_3499</name>
</gene>
<feature type="transmembrane region" description="Helical" evidence="1">
    <location>
        <begin position="215"/>
        <end position="233"/>
    </location>
</feature>
<feature type="transmembrane region" description="Helical" evidence="1">
    <location>
        <begin position="63"/>
        <end position="84"/>
    </location>
</feature>
<accession>A0A495EA59</accession>
<sequence length="247" mass="25521">MIATLQWGTLIICSVALLLRVPDAVQGRNRMVFGILVLATLCSLLSVPGPYEAIDAALGGWNLTHLVLRILVFAAVLLVGLRIARGLADQRGYRLIAGPAGRWALALSCAAVAGAFALMDTRGSSVGLLGIADNGGHNAVLAPFYAAAGRTYPAFVSLALLPALLATARSQLPRLVRAGAVLTSLGAVAAVLGLPASFAPDSWIPAQVTVNNLAVLGYVLGLCLFWVSGLVANKSGNARATFRKNKG</sequence>
<evidence type="ECO:0000313" key="3">
    <source>
        <dbReference type="Proteomes" id="UP000276055"/>
    </source>
</evidence>
<evidence type="ECO:0000256" key="1">
    <source>
        <dbReference type="SAM" id="Phobius"/>
    </source>
</evidence>
<dbReference type="OrthoDB" id="4937800at2"/>
<feature type="transmembrane region" description="Helical" evidence="1">
    <location>
        <begin position="96"/>
        <end position="119"/>
    </location>
</feature>
<feature type="transmembrane region" description="Helical" evidence="1">
    <location>
        <begin position="175"/>
        <end position="195"/>
    </location>
</feature>
<keyword evidence="1" id="KW-0472">Membrane</keyword>